<organism evidence="1 2">
    <name type="scientific">Acidisoma silvae</name>
    <dbReference type="NCBI Taxonomy" id="2802396"/>
    <lineage>
        <taxon>Bacteria</taxon>
        <taxon>Pseudomonadati</taxon>
        <taxon>Pseudomonadota</taxon>
        <taxon>Alphaproteobacteria</taxon>
        <taxon>Acetobacterales</taxon>
        <taxon>Acidocellaceae</taxon>
        <taxon>Acidisoma</taxon>
    </lineage>
</organism>
<dbReference type="RefSeq" id="WP_227323911.1">
    <property type="nucleotide sequence ID" value="NZ_JAESVB010000028.1"/>
</dbReference>
<reference evidence="1" key="1">
    <citation type="journal article" date="2021" name="Microorganisms">
        <title>Acidisoma silvae sp. nov. and Acidisomacellulosilytica sp. nov., Two Acidophilic Bacteria Isolated from Decaying Wood, Hydrolyzing Cellulose and Producing Poly-3-hydroxybutyrate.</title>
        <authorList>
            <person name="Mieszkin S."/>
            <person name="Pouder E."/>
            <person name="Uroz S."/>
            <person name="Simon-Colin C."/>
            <person name="Alain K."/>
        </authorList>
    </citation>
    <scope>NUCLEOTIDE SEQUENCE</scope>
    <source>
        <strain evidence="1">HW T2.11</strain>
    </source>
</reference>
<gene>
    <name evidence="1" type="ORF">ASILVAE211_23990</name>
</gene>
<reference evidence="1" key="2">
    <citation type="submission" date="2021-01" db="EMBL/GenBank/DDBJ databases">
        <authorList>
            <person name="Mieszkin S."/>
            <person name="Pouder E."/>
            <person name="Alain K."/>
        </authorList>
    </citation>
    <scope>NUCLEOTIDE SEQUENCE</scope>
    <source>
        <strain evidence="1">HW T2.11</strain>
    </source>
</reference>
<dbReference type="EMBL" id="JAESVB010000028">
    <property type="protein sequence ID" value="MCB8878263.1"/>
    <property type="molecule type" value="Genomic_DNA"/>
</dbReference>
<comment type="caution">
    <text evidence="1">The sequence shown here is derived from an EMBL/GenBank/DDBJ whole genome shotgun (WGS) entry which is preliminary data.</text>
</comment>
<dbReference type="AlphaFoldDB" id="A0A963YW72"/>
<protein>
    <submittedName>
        <fullName evidence="1">Uncharacterized protein</fullName>
    </submittedName>
</protein>
<accession>A0A963YW72</accession>
<proteinExistence type="predicted"/>
<sequence>MTSIPFTDPRMNRAYSDWFDKLDEEHQEQITMALHVLIEAQTAAEAARAAAAPPVWLDMLHGRTPAQKDCARAIRALPVWVWPEAKTSVHRVLRRRISADQLVPILAGATGLAFSDIAPLVAAVRVLDPMGAQGARPS</sequence>
<keyword evidence="2" id="KW-1185">Reference proteome</keyword>
<name>A0A963YW72_9PROT</name>
<evidence type="ECO:0000313" key="1">
    <source>
        <dbReference type="EMBL" id="MCB8878263.1"/>
    </source>
</evidence>
<evidence type="ECO:0000313" key="2">
    <source>
        <dbReference type="Proteomes" id="UP000708298"/>
    </source>
</evidence>
<dbReference type="Proteomes" id="UP000708298">
    <property type="component" value="Unassembled WGS sequence"/>
</dbReference>